<accession>A0A1Y4MX90</accession>
<dbReference type="Pfam" id="PF04865">
    <property type="entry name" value="Baseplate_J"/>
    <property type="match status" value="1"/>
</dbReference>
<dbReference type="EMBL" id="NFKP01000007">
    <property type="protein sequence ID" value="OUP69849.1"/>
    <property type="molecule type" value="Genomic_DNA"/>
</dbReference>
<reference evidence="3" key="1">
    <citation type="submission" date="2017-04" db="EMBL/GenBank/DDBJ databases">
        <title>Function of individual gut microbiota members based on whole genome sequencing of pure cultures obtained from chicken caecum.</title>
        <authorList>
            <person name="Medvecky M."/>
            <person name="Cejkova D."/>
            <person name="Polansky O."/>
            <person name="Karasova D."/>
            <person name="Kubasova T."/>
            <person name="Cizek A."/>
            <person name="Rychlik I."/>
        </authorList>
    </citation>
    <scope>NUCLEOTIDE SEQUENCE [LARGE SCALE GENOMIC DNA]</scope>
    <source>
        <strain evidence="3">An175</strain>
    </source>
</reference>
<dbReference type="InterPro" id="IPR052399">
    <property type="entry name" value="Phage_Baseplate_Assmbl_Protein"/>
</dbReference>
<evidence type="ECO:0000313" key="3">
    <source>
        <dbReference type="Proteomes" id="UP000196386"/>
    </source>
</evidence>
<feature type="domain" description="Baseplate protein J-like barrel" evidence="1">
    <location>
        <begin position="121"/>
        <end position="197"/>
    </location>
</feature>
<evidence type="ECO:0000313" key="2">
    <source>
        <dbReference type="EMBL" id="OUP69849.1"/>
    </source>
</evidence>
<dbReference type="AlphaFoldDB" id="A0A1Y4MX90"/>
<dbReference type="InterPro" id="IPR006949">
    <property type="entry name" value="Barrel_Baseplate_J-like"/>
</dbReference>
<evidence type="ECO:0000259" key="1">
    <source>
        <dbReference type="Pfam" id="PF04865"/>
    </source>
</evidence>
<dbReference type="PANTHER" id="PTHR37829:SF3">
    <property type="entry name" value="PROTEIN JAYE-RELATED"/>
    <property type="match status" value="1"/>
</dbReference>
<organism evidence="2 3">
    <name type="scientific">Anaerotruncus colihominis</name>
    <dbReference type="NCBI Taxonomy" id="169435"/>
    <lineage>
        <taxon>Bacteria</taxon>
        <taxon>Bacillati</taxon>
        <taxon>Bacillota</taxon>
        <taxon>Clostridia</taxon>
        <taxon>Eubacteriales</taxon>
        <taxon>Oscillospiraceae</taxon>
        <taxon>Anaerotruncus</taxon>
    </lineage>
</organism>
<comment type="caution">
    <text evidence="2">The sequence shown here is derived from an EMBL/GenBank/DDBJ whole genome shotgun (WGS) entry which is preliminary data.</text>
</comment>
<protein>
    <recommendedName>
        <fullName evidence="1">Baseplate protein J-like barrel domain-containing protein</fullName>
    </recommendedName>
</protein>
<proteinExistence type="predicted"/>
<gene>
    <name evidence="2" type="ORF">B5F11_07640</name>
</gene>
<dbReference type="Proteomes" id="UP000196386">
    <property type="component" value="Unassembled WGS sequence"/>
</dbReference>
<dbReference type="PANTHER" id="PTHR37829">
    <property type="entry name" value="PHAGE-LIKE ELEMENT PBSX PROTEIN XKDT"/>
    <property type="match status" value="1"/>
</dbReference>
<name>A0A1Y4MX90_9FIRM</name>
<sequence length="383" mass="40401">MGCAKQPPGGACDARFGRRAGGIGGAGLKQYDEQALYARMTARYKELAGFLPDEASDIALRFHALAGELAQVCAVLDEARRQAAPQTAAGERLELYAGLRGLERIAAAHASGTLVFKRYKTGGEEMVPAGTLCLAADQTAYLTLEDAAFGDGQEEASVPARAREPGRAGNAAAGRILKIDPSLPNISVKNPEAFTGGRDTENDASLRRRLLDAIKEPPNGVNAAFYRDFACNFPGISDAAVQAGVQMGDVELLVTAPDMEQVPTDVKMALEAALDERRALCASVTVRDAQTIPVDVHITVQPSQDIPFETVRASIEAQVRALLGQKRLGEGLTRARLYQLVMDGGQAENCSVLAPLNDQTAGPVQALRAGVITVEEMGASNGA</sequence>